<dbReference type="AlphaFoldDB" id="A0A2P2C9W8"/>
<evidence type="ECO:0000313" key="1">
    <source>
        <dbReference type="EMBL" id="CUR58760.1"/>
    </source>
</evidence>
<reference evidence="1" key="1">
    <citation type="submission" date="2015-08" db="EMBL/GenBank/DDBJ databases">
        <authorList>
            <person name="Babu N.S."/>
            <person name="Beckwith C.J."/>
            <person name="Beseler K.G."/>
            <person name="Brison A."/>
            <person name="Carone J.V."/>
            <person name="Caskin T.P."/>
            <person name="Diamond M."/>
            <person name="Durham M.E."/>
            <person name="Foxe J.M."/>
            <person name="Go M."/>
            <person name="Henderson B.A."/>
            <person name="Jones I.B."/>
            <person name="McGettigan J.A."/>
            <person name="Micheletti S.J."/>
            <person name="Nasrallah M.E."/>
            <person name="Ortiz D."/>
            <person name="Piller C.R."/>
            <person name="Privatt S.R."/>
            <person name="Schneider S.L."/>
            <person name="Sharp S."/>
            <person name="Smith T.C."/>
            <person name="Stanton J.D."/>
            <person name="Ullery H.E."/>
            <person name="Wilson R.J."/>
            <person name="Serrano M.G."/>
            <person name="Buck G."/>
            <person name="Lee V."/>
            <person name="Wang Y."/>
            <person name="Carvalho R."/>
            <person name="Voegtly L."/>
            <person name="Shi R."/>
            <person name="Duckworth R."/>
            <person name="Johnson A."/>
            <person name="Loviza R."/>
            <person name="Walstead R."/>
            <person name="Shah Z."/>
            <person name="Kiflezghi M."/>
            <person name="Wade K."/>
            <person name="Ball S.L."/>
            <person name="Bradley K.W."/>
            <person name="Asai D.J."/>
            <person name="Bowman C.A."/>
            <person name="Russell D.A."/>
            <person name="Pope W.H."/>
            <person name="Jacobs-Sera D."/>
            <person name="Hendrix R.W."/>
            <person name="Hatfull G.F."/>
        </authorList>
    </citation>
    <scope>NUCLEOTIDE SEQUENCE</scope>
</reference>
<organism evidence="1">
    <name type="scientific">metagenome</name>
    <dbReference type="NCBI Taxonomy" id="256318"/>
    <lineage>
        <taxon>unclassified sequences</taxon>
        <taxon>metagenomes</taxon>
    </lineage>
</organism>
<dbReference type="EMBL" id="CZKA01000050">
    <property type="protein sequence ID" value="CUR58760.1"/>
    <property type="molecule type" value="Genomic_DNA"/>
</dbReference>
<name>A0A2P2C9W8_9ZZZZ</name>
<protein>
    <submittedName>
        <fullName evidence="1">Uncharacterized protein</fullName>
    </submittedName>
</protein>
<gene>
    <name evidence="1" type="ORF">NOCA2540031</name>
</gene>
<proteinExistence type="predicted"/>
<accession>A0A2P2C9W8</accession>
<sequence>MSNFRCDLCFSKRRSNDSTLRDTFFLPLT</sequence>